<evidence type="ECO:0000313" key="3">
    <source>
        <dbReference type="Proteomes" id="UP001589818"/>
    </source>
</evidence>
<dbReference type="PANTHER" id="PTHR43649:SF27">
    <property type="entry name" value="EXTRACELLULAR SOLUTE-BINDING PROTEIN FAMILY 1"/>
    <property type="match status" value="1"/>
</dbReference>
<comment type="caution">
    <text evidence="2">The sequence shown here is derived from an EMBL/GenBank/DDBJ whole genome shotgun (WGS) entry which is preliminary data.</text>
</comment>
<proteinExistence type="predicted"/>
<dbReference type="EMBL" id="JBHLVF010000028">
    <property type="protein sequence ID" value="MFC0392978.1"/>
    <property type="molecule type" value="Genomic_DNA"/>
</dbReference>
<dbReference type="InterPro" id="IPR050490">
    <property type="entry name" value="Bact_solute-bd_prot1"/>
</dbReference>
<evidence type="ECO:0000256" key="1">
    <source>
        <dbReference type="SAM" id="Phobius"/>
    </source>
</evidence>
<dbReference type="PANTHER" id="PTHR43649">
    <property type="entry name" value="ARABINOSE-BINDING PROTEIN-RELATED"/>
    <property type="match status" value="1"/>
</dbReference>
<sequence length="985" mass="111652">MLRKHVLTILIFIVLIIVVVNWMNSRGFNDTAMAGIPTYSNVDEQSLLTNVNFKFQQESTYLQYLDDLQKKGITDTSGVRIAIAGNQYSAISASGAHIERDLGDRKGDVLVLNEENSWVEYAVEIPSEGFYQMGISYYALEGKSGAIQRSVQVDGEYPFAQAKRQTFSRMWRESGPTTRDDMGNEMNPGHDEVFGWQYSEFRDPEAKVEEPLRFYLKPGKHTIRINFLREPAAIGELNVFSPVVLPDYTQVSGEYGSKGYPVTKGFYQEFQAEEAVLKSGPSMRRLENRDPATQPYDRDAIALNTIGGDPWRDGGQWLEWEIEVPESGLYNIGTRFLAKWLNHVAVQRMVYIDGRIPFKEMNKASFAYSLTWKVGGLGNTENPYLFYLEKGKHRIRMEVQVGDLGKVFEGVQVATGKMSLLAREVLMITGSNPDPNYQWELVENIPNIVPRLHLIARDLDTAIKRMYALGIEKGSSEVAILAAARDQMIDMAAKPDSIPKRLDNLSSTQSSLGSWITGFSRHRLQLDYLIIKSPEQSWPDASSGFAKKLSANVYDFFSSFTRDYRAIGKTEQDDERTLDVWVARGRDWVQVLKQMIDNDFTANTGIKVNVNLIPANAMNLFMLAISSGNAPDVALGVDQQVPIDFALRGGLQDLGIFPDYAEVASRFKQGALTPYRFDGGNYALPETQNFNMMFYRKDVLQEIGIDELPETWQEVFDIIPILQQKGLDFYFTPDLSTFSSFLFQLSGEFYRDHGKASNLDTPEGLKAMKMWTGLYTNYKISKEANFYNRFRTGEIPIGVADYTMYLQLMTAAPELTGLWEMRPMPGITQEDGQINRSMGGAGQSAVIFKDSKLKDEAWEFVKWWTSQQSQERYGADIEMSLGSAARWNTANVEALKDLPWAKKDVDAILEQWEWFKEREIVPGDYYTTRYITNIWSEIVLNGKNIREALEEGVKEINKEIRKKRTEFNLDVEPAANSSSKGGSGK</sequence>
<dbReference type="Pfam" id="PF01547">
    <property type="entry name" value="SBP_bac_1"/>
    <property type="match status" value="1"/>
</dbReference>
<dbReference type="InterPro" id="IPR006059">
    <property type="entry name" value="SBP"/>
</dbReference>
<dbReference type="Gene3D" id="2.60.120.260">
    <property type="entry name" value="Galactose-binding domain-like"/>
    <property type="match status" value="2"/>
</dbReference>
<gene>
    <name evidence="2" type="ORF">ACFFJ8_16550</name>
</gene>
<keyword evidence="3" id="KW-1185">Reference proteome</keyword>
<keyword evidence="1" id="KW-0812">Transmembrane</keyword>
<dbReference type="SUPFAM" id="SSF53850">
    <property type="entry name" value="Periplasmic binding protein-like II"/>
    <property type="match status" value="1"/>
</dbReference>
<evidence type="ECO:0000313" key="2">
    <source>
        <dbReference type="EMBL" id="MFC0392978.1"/>
    </source>
</evidence>
<keyword evidence="1" id="KW-0472">Membrane</keyword>
<accession>A0ABV6JAT2</accession>
<name>A0ABV6JAT2_9BACL</name>
<feature type="transmembrane region" description="Helical" evidence="1">
    <location>
        <begin position="7"/>
        <end position="23"/>
    </location>
</feature>
<dbReference type="Proteomes" id="UP001589818">
    <property type="component" value="Unassembled WGS sequence"/>
</dbReference>
<reference evidence="2 3" key="1">
    <citation type="submission" date="2024-09" db="EMBL/GenBank/DDBJ databases">
        <authorList>
            <person name="Sun Q."/>
            <person name="Mori K."/>
        </authorList>
    </citation>
    <scope>NUCLEOTIDE SEQUENCE [LARGE SCALE GENOMIC DNA]</scope>
    <source>
        <strain evidence="2 3">CCM 4839</strain>
    </source>
</reference>
<keyword evidence="1" id="KW-1133">Transmembrane helix</keyword>
<organism evidence="2 3">
    <name type="scientific">Paenibacillus mendelii</name>
    <dbReference type="NCBI Taxonomy" id="206163"/>
    <lineage>
        <taxon>Bacteria</taxon>
        <taxon>Bacillati</taxon>
        <taxon>Bacillota</taxon>
        <taxon>Bacilli</taxon>
        <taxon>Bacillales</taxon>
        <taxon>Paenibacillaceae</taxon>
        <taxon>Paenibacillus</taxon>
    </lineage>
</organism>
<dbReference type="Gene3D" id="3.40.190.10">
    <property type="entry name" value="Periplasmic binding protein-like II"/>
    <property type="match status" value="1"/>
</dbReference>
<protein>
    <submittedName>
        <fullName evidence="2">Extracellular solute-binding protein</fullName>
    </submittedName>
</protein>
<dbReference type="RefSeq" id="WP_256555601.1">
    <property type="nucleotide sequence ID" value="NZ_JANHOF010000018.1"/>
</dbReference>